<dbReference type="PANTHER" id="PTHR23527">
    <property type="entry name" value="BLL3282 PROTEIN"/>
    <property type="match status" value="1"/>
</dbReference>
<dbReference type="InterPro" id="IPR011701">
    <property type="entry name" value="MFS"/>
</dbReference>
<reference evidence="6" key="1">
    <citation type="submission" date="2022-09" db="EMBL/GenBank/DDBJ databases">
        <title>The complete genome of Acidovorax sp. 5MLIR.</title>
        <authorList>
            <person name="Liu L."/>
            <person name="Yue J."/>
            <person name="Yang F."/>
            <person name="Yuan J."/>
            <person name="Li L."/>
        </authorList>
    </citation>
    <scope>NUCLEOTIDE SEQUENCE</scope>
    <source>
        <strain evidence="6">5MLIR</strain>
    </source>
</reference>
<evidence type="ECO:0000313" key="7">
    <source>
        <dbReference type="Proteomes" id="UP001162800"/>
    </source>
</evidence>
<evidence type="ECO:0000256" key="3">
    <source>
        <dbReference type="ARBA" id="ARBA00023136"/>
    </source>
</evidence>
<dbReference type="EMBL" id="CP106881">
    <property type="protein sequence ID" value="UYG50847.1"/>
    <property type="molecule type" value="Genomic_DNA"/>
</dbReference>
<organism evidence="6 7">
    <name type="scientific">Comamonas endophytica</name>
    <dbReference type="NCBI Taxonomy" id="2949090"/>
    <lineage>
        <taxon>Bacteria</taxon>
        <taxon>Pseudomonadati</taxon>
        <taxon>Pseudomonadota</taxon>
        <taxon>Betaproteobacteria</taxon>
        <taxon>Burkholderiales</taxon>
        <taxon>Comamonadaceae</taxon>
        <taxon>Comamonas</taxon>
    </lineage>
</organism>
<feature type="domain" description="Major facilitator superfamily (MFS) profile" evidence="5">
    <location>
        <begin position="1"/>
        <end position="390"/>
    </location>
</feature>
<evidence type="ECO:0000259" key="5">
    <source>
        <dbReference type="PROSITE" id="PS50850"/>
    </source>
</evidence>
<feature type="transmembrane region" description="Helical" evidence="4">
    <location>
        <begin position="44"/>
        <end position="64"/>
    </location>
</feature>
<feature type="transmembrane region" description="Helical" evidence="4">
    <location>
        <begin position="76"/>
        <end position="106"/>
    </location>
</feature>
<name>A0ABY6G746_9BURK</name>
<keyword evidence="2 4" id="KW-1133">Transmembrane helix</keyword>
<feature type="transmembrane region" description="Helical" evidence="4">
    <location>
        <begin position="302"/>
        <end position="322"/>
    </location>
</feature>
<gene>
    <name evidence="6" type="ORF">M9799_12180</name>
</gene>
<dbReference type="PANTHER" id="PTHR23527:SF1">
    <property type="entry name" value="BLL3282 PROTEIN"/>
    <property type="match status" value="1"/>
</dbReference>
<feature type="transmembrane region" description="Helical" evidence="4">
    <location>
        <begin position="334"/>
        <end position="357"/>
    </location>
</feature>
<dbReference type="InterPro" id="IPR036259">
    <property type="entry name" value="MFS_trans_sf"/>
</dbReference>
<evidence type="ECO:0000256" key="2">
    <source>
        <dbReference type="ARBA" id="ARBA00022989"/>
    </source>
</evidence>
<evidence type="ECO:0000256" key="4">
    <source>
        <dbReference type="SAM" id="Phobius"/>
    </source>
</evidence>
<dbReference type="InterPro" id="IPR020846">
    <property type="entry name" value="MFS_dom"/>
</dbReference>
<proteinExistence type="predicted"/>
<accession>A0ABY6G746</accession>
<keyword evidence="3 4" id="KW-0472">Membrane</keyword>
<dbReference type="RefSeq" id="WP_231041944.1">
    <property type="nucleotide sequence ID" value="NZ_CP106881.1"/>
</dbReference>
<evidence type="ECO:0000313" key="6">
    <source>
        <dbReference type="EMBL" id="UYG50847.1"/>
    </source>
</evidence>
<feature type="transmembrane region" description="Helical" evidence="4">
    <location>
        <begin position="239"/>
        <end position="263"/>
    </location>
</feature>
<keyword evidence="1 4" id="KW-0812">Transmembrane</keyword>
<dbReference type="PROSITE" id="PS50850">
    <property type="entry name" value="MFS"/>
    <property type="match status" value="1"/>
</dbReference>
<dbReference type="Pfam" id="PF07690">
    <property type="entry name" value="MFS_1"/>
    <property type="match status" value="1"/>
</dbReference>
<sequence>MKSWLPLAITLAIQAMVAMALLTLPVMAIEVAQTLNVKPALVGLYVAIVYIGAMAASLAAGTAVKRWGAIRVSQLGLLLCAAGLALCMLPHLPAMVVGAFLIGLGYGPITPASSHLLAKTTSQQHMSLVFSVKQTGVPLGGVLAGAVVPSLAVQIGWQAALLCVAAACLGCIALAQPLCKSLDDDRDPGQRLGFGNLADPIRLVLQHPALRRLAACSFMFSMVQLSLTTYLATYLNLTLGYGLVAAGAALSFAQVGGMFGRVLWGGVADRWTGALPMLAGLAVLMAAAALATAALGPSLPSWLILLVLVVFGMTAIGWNGVYLAEVARQAPAGLAGVATGGALAITFLGVVLGPPVFGAIAEIAGSYRAAYAALAVPTLLCALSLVRRRRAAPAVQTP</sequence>
<feature type="transmembrane region" description="Helical" evidence="4">
    <location>
        <begin position="369"/>
        <end position="386"/>
    </location>
</feature>
<protein>
    <submittedName>
        <fullName evidence="6">MFS transporter</fullName>
    </submittedName>
</protein>
<feature type="transmembrane region" description="Helical" evidence="4">
    <location>
        <begin position="275"/>
        <end position="296"/>
    </location>
</feature>
<dbReference type="SUPFAM" id="SSF103473">
    <property type="entry name" value="MFS general substrate transporter"/>
    <property type="match status" value="1"/>
</dbReference>
<evidence type="ECO:0000256" key="1">
    <source>
        <dbReference type="ARBA" id="ARBA00022692"/>
    </source>
</evidence>
<dbReference type="Proteomes" id="UP001162800">
    <property type="component" value="Chromosome"/>
</dbReference>
<dbReference type="Gene3D" id="1.20.1250.20">
    <property type="entry name" value="MFS general substrate transporter like domains"/>
    <property type="match status" value="2"/>
</dbReference>
<dbReference type="InterPro" id="IPR052952">
    <property type="entry name" value="MFS-Transporter"/>
</dbReference>
<feature type="transmembrane region" description="Helical" evidence="4">
    <location>
        <begin position="155"/>
        <end position="175"/>
    </location>
</feature>
<feature type="transmembrane region" description="Helical" evidence="4">
    <location>
        <begin position="213"/>
        <end position="233"/>
    </location>
</feature>
<keyword evidence="7" id="KW-1185">Reference proteome</keyword>